<dbReference type="Gene3D" id="3.20.20.80">
    <property type="entry name" value="Glycosidases"/>
    <property type="match status" value="1"/>
</dbReference>
<feature type="compositionally biased region" description="Polar residues" evidence="14">
    <location>
        <begin position="352"/>
        <end position="366"/>
    </location>
</feature>
<evidence type="ECO:0000256" key="15">
    <source>
        <dbReference type="SAM" id="SignalP"/>
    </source>
</evidence>
<evidence type="ECO:0000256" key="5">
    <source>
        <dbReference type="ARBA" id="ARBA00022669"/>
    </source>
</evidence>
<evidence type="ECO:0000256" key="9">
    <source>
        <dbReference type="ARBA" id="ARBA00023295"/>
    </source>
</evidence>
<dbReference type="PANTHER" id="PTHR45708">
    <property type="entry name" value="ENDOCHITINASE"/>
    <property type="match status" value="1"/>
</dbReference>
<evidence type="ECO:0000256" key="3">
    <source>
        <dbReference type="ARBA" id="ARBA00012729"/>
    </source>
</evidence>
<keyword evidence="5" id="KW-0147">Chitin-binding</keyword>
<dbReference type="GeneID" id="64977596"/>
<dbReference type="InterPro" id="IPR050542">
    <property type="entry name" value="Glycosyl_Hydrlase18_Chitinase"/>
</dbReference>
<evidence type="ECO:0000256" key="1">
    <source>
        <dbReference type="ARBA" id="ARBA00000822"/>
    </source>
</evidence>
<evidence type="ECO:0000313" key="18">
    <source>
        <dbReference type="Proteomes" id="UP000654913"/>
    </source>
</evidence>
<evidence type="ECO:0000256" key="13">
    <source>
        <dbReference type="RuleBase" id="RU000489"/>
    </source>
</evidence>
<dbReference type="Pfam" id="PF00704">
    <property type="entry name" value="Glyco_hydro_18"/>
    <property type="match status" value="1"/>
</dbReference>
<evidence type="ECO:0000256" key="11">
    <source>
        <dbReference type="ARBA" id="ARBA00024658"/>
    </source>
</evidence>
<dbReference type="GO" id="GO:0008061">
    <property type="term" value="F:chitin binding"/>
    <property type="evidence" value="ECO:0007669"/>
    <property type="project" value="UniProtKB-KW"/>
</dbReference>
<dbReference type="InterPro" id="IPR001579">
    <property type="entry name" value="Glyco_hydro_18_chit_AS"/>
</dbReference>
<reference evidence="17" key="2">
    <citation type="submission" date="2021-02" db="EMBL/GenBank/DDBJ databases">
        <title>Aspergillus puulaauensis MK2 genome sequence.</title>
        <authorList>
            <person name="Futagami T."/>
            <person name="Mori K."/>
            <person name="Kadooka C."/>
            <person name="Tanaka T."/>
        </authorList>
    </citation>
    <scope>NUCLEOTIDE SEQUENCE</scope>
    <source>
        <strain evidence="17">MK2</strain>
    </source>
</reference>
<keyword evidence="6 13" id="KW-0378">Hydrolase</keyword>
<evidence type="ECO:0000313" key="17">
    <source>
        <dbReference type="EMBL" id="BCS27591.1"/>
    </source>
</evidence>
<dbReference type="GO" id="GO:0006032">
    <property type="term" value="P:chitin catabolic process"/>
    <property type="evidence" value="ECO:0007669"/>
    <property type="project" value="UniProtKB-KW"/>
</dbReference>
<dbReference type="PANTHER" id="PTHR45708:SF63">
    <property type="entry name" value="III CHITINASE, PUTATIVE (AFU_ORTHOLOGUE AFUA_5G03530)-RELATED"/>
    <property type="match status" value="1"/>
</dbReference>
<feature type="chain" id="PRO_5030774312" description="chitinase" evidence="15">
    <location>
        <begin position="23"/>
        <end position="454"/>
    </location>
</feature>
<evidence type="ECO:0000256" key="2">
    <source>
        <dbReference type="ARBA" id="ARBA00004191"/>
    </source>
</evidence>
<evidence type="ECO:0000256" key="6">
    <source>
        <dbReference type="ARBA" id="ARBA00022801"/>
    </source>
</evidence>
<keyword evidence="18" id="KW-1185">Reference proteome</keyword>
<feature type="region of interest" description="Disordered" evidence="14">
    <location>
        <begin position="349"/>
        <end position="454"/>
    </location>
</feature>
<dbReference type="FunFam" id="3.20.20.80:FF:000145">
    <property type="entry name" value="Class III chitinase, putative"/>
    <property type="match status" value="1"/>
</dbReference>
<keyword evidence="4" id="KW-0134">Cell wall</keyword>
<feature type="compositionally biased region" description="Low complexity" evidence="14">
    <location>
        <begin position="376"/>
        <end position="386"/>
    </location>
</feature>
<dbReference type="PROSITE" id="PS51910">
    <property type="entry name" value="GH18_2"/>
    <property type="match status" value="1"/>
</dbReference>
<keyword evidence="15" id="KW-0732">Signal</keyword>
<gene>
    <name evidence="17" type="ORF">APUU_60639A</name>
</gene>
<dbReference type="InterPro" id="IPR001223">
    <property type="entry name" value="Glyco_hydro18_cat"/>
</dbReference>
<dbReference type="GO" id="GO:0005576">
    <property type="term" value="C:extracellular region"/>
    <property type="evidence" value="ECO:0007669"/>
    <property type="project" value="TreeGrafter"/>
</dbReference>
<evidence type="ECO:0000256" key="7">
    <source>
        <dbReference type="ARBA" id="ARBA00023024"/>
    </source>
</evidence>
<accession>A0A7R7XU34</accession>
<evidence type="ECO:0000256" key="10">
    <source>
        <dbReference type="ARBA" id="ARBA00023326"/>
    </source>
</evidence>
<keyword evidence="8" id="KW-0119">Carbohydrate metabolism</keyword>
<dbReference type="GO" id="GO:0000272">
    <property type="term" value="P:polysaccharide catabolic process"/>
    <property type="evidence" value="ECO:0007669"/>
    <property type="project" value="UniProtKB-KW"/>
</dbReference>
<dbReference type="PROSITE" id="PS01095">
    <property type="entry name" value="GH18_1"/>
    <property type="match status" value="1"/>
</dbReference>
<feature type="compositionally biased region" description="Low complexity" evidence="14">
    <location>
        <begin position="398"/>
        <end position="424"/>
    </location>
</feature>
<dbReference type="KEGG" id="apuu:APUU_60639A"/>
<reference evidence="17" key="1">
    <citation type="submission" date="2021-01" db="EMBL/GenBank/DDBJ databases">
        <authorList>
            <consortium name="Aspergillus puulaauensis MK2 genome sequencing consortium"/>
            <person name="Kazuki M."/>
            <person name="Futagami T."/>
        </authorList>
    </citation>
    <scope>NUCLEOTIDE SEQUENCE</scope>
    <source>
        <strain evidence="17">MK2</strain>
    </source>
</reference>
<keyword evidence="4" id="KW-0964">Secreted</keyword>
<sequence length="454" mass="48445">MGFFTRFLALTAGLALLETVYAKLDLSSNSTVVVYWGQDSYQASGGDIAQKRLGDYCDDSNIDVIVMAFLMTINGQGGAPEVDFGSTSKDCDTFKDTNLKNCPEIGKDITTCQSKGKTIILSIGGATYSEGGFKSDKAAEDGANLIWSTFGPDKGDSKIPRPFGKAVVDGFDFDFEAAVTHMGKFATKLRSLADADKSKKYYLTAAPQCPFPDAADKDILNTNSSAAVDAVFVQFYNNFCGANAYTPDKPKDKAAKAEGSGSRTAAQNFNFDVWDKWALKESKNKDVRVFLGVPANKGAASTGYLPIESLEPVIQYSKGFESFGGVMMWDVSQAYPNKGFLDGVKKALGKGAQQQSAHGSSEDTNVAPSPAPKPPQQQQQQPQAEQSHSDSAGQQGTQPASQQDGQASGAASPRPGEQQNQNQDQTDDQDQPPNLLNNINGLLSSVNGLGPKLH</sequence>
<dbReference type="OrthoDB" id="2425929at2759"/>
<feature type="compositionally biased region" description="Low complexity" evidence="14">
    <location>
        <begin position="431"/>
        <end position="454"/>
    </location>
</feature>
<dbReference type="Proteomes" id="UP000654913">
    <property type="component" value="Chromosome 6"/>
</dbReference>
<dbReference type="EC" id="3.2.1.14" evidence="3"/>
<dbReference type="InterPro" id="IPR045321">
    <property type="entry name" value="Cts1-like"/>
</dbReference>
<evidence type="ECO:0000256" key="14">
    <source>
        <dbReference type="SAM" id="MobiDB-lite"/>
    </source>
</evidence>
<keyword evidence="7" id="KW-0146">Chitin degradation</keyword>
<name>A0A7R7XU34_9EURO</name>
<feature type="domain" description="GH18" evidence="16">
    <location>
        <begin position="30"/>
        <end position="351"/>
    </location>
</feature>
<dbReference type="InterPro" id="IPR017853">
    <property type="entry name" value="GH"/>
</dbReference>
<comment type="subcellular location">
    <subcellularLocation>
        <location evidence="2">Secreted</location>
        <location evidence="2">Cell wall</location>
    </subcellularLocation>
</comment>
<comment type="similarity">
    <text evidence="12">Belongs to the glycosyl hydrolase 18 family. Chitinase class III subfamily.</text>
</comment>
<keyword evidence="9 13" id="KW-0326">Glycosidase</keyword>
<evidence type="ECO:0000259" key="16">
    <source>
        <dbReference type="PROSITE" id="PS51910"/>
    </source>
</evidence>
<dbReference type="SUPFAM" id="SSF51445">
    <property type="entry name" value="(Trans)glycosidases"/>
    <property type="match status" value="1"/>
</dbReference>
<proteinExistence type="inferred from homology"/>
<dbReference type="RefSeq" id="XP_041559785.1">
    <property type="nucleotide sequence ID" value="XM_041693901.1"/>
</dbReference>
<keyword evidence="10" id="KW-0624">Polysaccharide degradation</keyword>
<organism evidence="17 18">
    <name type="scientific">Aspergillus puulaauensis</name>
    <dbReference type="NCBI Taxonomy" id="1220207"/>
    <lineage>
        <taxon>Eukaryota</taxon>
        <taxon>Fungi</taxon>
        <taxon>Dikarya</taxon>
        <taxon>Ascomycota</taxon>
        <taxon>Pezizomycotina</taxon>
        <taxon>Eurotiomycetes</taxon>
        <taxon>Eurotiomycetidae</taxon>
        <taxon>Eurotiales</taxon>
        <taxon>Aspergillaceae</taxon>
        <taxon>Aspergillus</taxon>
    </lineage>
</organism>
<comment type="function">
    <text evidence="11">GPI-anchored chitinase involved in the degradation of chitin, a component of the cell walls of fungi and exoskeletal elements of some animals (including worms and arthropods). Required to reshape the cell wall at the sites where cell wall remodeling and/or cell wall maturation actively take place such as sites of conidia formation.</text>
</comment>
<dbReference type="AlphaFoldDB" id="A0A7R7XU34"/>
<dbReference type="EMBL" id="AP024448">
    <property type="protein sequence ID" value="BCS27591.1"/>
    <property type="molecule type" value="Genomic_DNA"/>
</dbReference>
<evidence type="ECO:0000256" key="8">
    <source>
        <dbReference type="ARBA" id="ARBA00023277"/>
    </source>
</evidence>
<comment type="catalytic activity">
    <reaction evidence="1">
        <text>Random endo-hydrolysis of N-acetyl-beta-D-glucosaminide (1-&gt;4)-beta-linkages in chitin and chitodextrins.</text>
        <dbReference type="EC" id="3.2.1.14"/>
    </reaction>
</comment>
<evidence type="ECO:0000256" key="12">
    <source>
        <dbReference type="ARBA" id="ARBA00025727"/>
    </source>
</evidence>
<protein>
    <recommendedName>
        <fullName evidence="3">chitinase</fullName>
        <ecNumber evidence="3">3.2.1.14</ecNumber>
    </recommendedName>
</protein>
<evidence type="ECO:0000256" key="4">
    <source>
        <dbReference type="ARBA" id="ARBA00022512"/>
    </source>
</evidence>
<dbReference type="CDD" id="cd02877">
    <property type="entry name" value="GH18_hevamine_XipI_class_III"/>
    <property type="match status" value="1"/>
</dbReference>
<feature type="signal peptide" evidence="15">
    <location>
        <begin position="1"/>
        <end position="22"/>
    </location>
</feature>
<dbReference type="GO" id="GO:0008843">
    <property type="term" value="F:endochitinase activity"/>
    <property type="evidence" value="ECO:0007669"/>
    <property type="project" value="UniProtKB-EC"/>
</dbReference>